<feature type="transmembrane region" description="Helical" evidence="5">
    <location>
        <begin position="142"/>
        <end position="168"/>
    </location>
</feature>
<dbReference type="GO" id="GO:0016020">
    <property type="term" value="C:membrane"/>
    <property type="evidence" value="ECO:0007669"/>
    <property type="project" value="UniProtKB-SubCell"/>
</dbReference>
<sequence length="282" mass="30160">MNARMVAVRAGLHRARLELSQALTSVQELWNLLFFPVIGMFAMFMFRGNDVPGTGFSLGAHAVPGILAMNMMSSGMMGLAITLTMDREDGTLLRAKATPNGVIGYLTGRILSRGGLTVVGLLLPLVPAAFVFGGLDLGRASAWLTLAWVLALGLPAVLAIGAILGSLFTNAQSVGVLMVPLMLLIAISGVFYPVTAFPGWVEWIAQAFPLYWLGLGMRSAMLPDPLAAAEIGDSWRHLETAGMLGLWAVAGLVLAPRVLRRMARRESGTDLAARRKKAMQWS</sequence>
<feature type="transmembrane region" description="Helical" evidence="5">
    <location>
        <begin position="115"/>
        <end position="135"/>
    </location>
</feature>
<feature type="transmembrane region" description="Helical" evidence="5">
    <location>
        <begin position="241"/>
        <end position="259"/>
    </location>
</feature>
<dbReference type="InterPro" id="IPR047817">
    <property type="entry name" value="ABC2_TM_bact-type"/>
</dbReference>
<keyword evidence="3 5" id="KW-1133">Transmembrane helix</keyword>
<name>A0A7W3RBM7_9ACTN</name>
<keyword evidence="4 5" id="KW-0472">Membrane</keyword>
<dbReference type="GO" id="GO:0140359">
    <property type="term" value="F:ABC-type transporter activity"/>
    <property type="evidence" value="ECO:0007669"/>
    <property type="project" value="InterPro"/>
</dbReference>
<feature type="transmembrane region" description="Helical" evidence="5">
    <location>
        <begin position="174"/>
        <end position="194"/>
    </location>
</feature>
<dbReference type="InterPro" id="IPR051784">
    <property type="entry name" value="Nod_factor_ABC_transporter"/>
</dbReference>
<keyword evidence="8" id="KW-1185">Reference proteome</keyword>
<dbReference type="EMBL" id="JACJII010000001">
    <property type="protein sequence ID" value="MBA9007187.1"/>
    <property type="molecule type" value="Genomic_DNA"/>
</dbReference>
<dbReference type="PANTHER" id="PTHR43229">
    <property type="entry name" value="NODULATION PROTEIN J"/>
    <property type="match status" value="1"/>
</dbReference>
<dbReference type="Proteomes" id="UP000539313">
    <property type="component" value="Unassembled WGS sequence"/>
</dbReference>
<feature type="domain" description="ABC transmembrane type-2" evidence="6">
    <location>
        <begin position="27"/>
        <end position="262"/>
    </location>
</feature>
<evidence type="ECO:0000256" key="4">
    <source>
        <dbReference type="ARBA" id="ARBA00023136"/>
    </source>
</evidence>
<evidence type="ECO:0000256" key="3">
    <source>
        <dbReference type="ARBA" id="ARBA00022989"/>
    </source>
</evidence>
<accession>A0A7W3RBM7</accession>
<gene>
    <name evidence="7" type="ORF">HNR21_006069</name>
</gene>
<dbReference type="PANTHER" id="PTHR43229:SF2">
    <property type="entry name" value="NODULATION PROTEIN J"/>
    <property type="match status" value="1"/>
</dbReference>
<protein>
    <submittedName>
        <fullName evidence="7">ABC-2 type transport system permease protein</fullName>
    </submittedName>
</protein>
<evidence type="ECO:0000256" key="2">
    <source>
        <dbReference type="ARBA" id="ARBA00022692"/>
    </source>
</evidence>
<evidence type="ECO:0000313" key="7">
    <source>
        <dbReference type="EMBL" id="MBA9007187.1"/>
    </source>
</evidence>
<keyword evidence="2 5" id="KW-0812">Transmembrane</keyword>
<organism evidence="7 8">
    <name type="scientific">Thermomonospora cellulosilytica</name>
    <dbReference type="NCBI Taxonomy" id="1411118"/>
    <lineage>
        <taxon>Bacteria</taxon>
        <taxon>Bacillati</taxon>
        <taxon>Actinomycetota</taxon>
        <taxon>Actinomycetes</taxon>
        <taxon>Streptosporangiales</taxon>
        <taxon>Thermomonosporaceae</taxon>
        <taxon>Thermomonospora</taxon>
    </lineage>
</organism>
<dbReference type="RefSeq" id="WP_220500358.1">
    <property type="nucleotide sequence ID" value="NZ_JACJII010000001.1"/>
</dbReference>
<proteinExistence type="predicted"/>
<reference evidence="7 8" key="1">
    <citation type="submission" date="2020-08" db="EMBL/GenBank/DDBJ databases">
        <title>Sequencing the genomes of 1000 actinobacteria strains.</title>
        <authorList>
            <person name="Klenk H.-P."/>
        </authorList>
    </citation>
    <scope>NUCLEOTIDE SEQUENCE [LARGE SCALE GENOMIC DNA]</scope>
    <source>
        <strain evidence="7 8">DSM 45823</strain>
    </source>
</reference>
<evidence type="ECO:0000313" key="8">
    <source>
        <dbReference type="Proteomes" id="UP000539313"/>
    </source>
</evidence>
<evidence type="ECO:0000256" key="1">
    <source>
        <dbReference type="ARBA" id="ARBA00004141"/>
    </source>
</evidence>
<evidence type="ECO:0000256" key="5">
    <source>
        <dbReference type="SAM" id="Phobius"/>
    </source>
</evidence>
<dbReference type="PROSITE" id="PS51012">
    <property type="entry name" value="ABC_TM2"/>
    <property type="match status" value="1"/>
</dbReference>
<feature type="transmembrane region" description="Helical" evidence="5">
    <location>
        <begin position="58"/>
        <end position="83"/>
    </location>
</feature>
<dbReference type="InterPro" id="IPR013525">
    <property type="entry name" value="ABC2_TM"/>
</dbReference>
<feature type="transmembrane region" description="Helical" evidence="5">
    <location>
        <begin position="29"/>
        <end position="46"/>
    </location>
</feature>
<comment type="caution">
    <text evidence="7">The sequence shown here is derived from an EMBL/GenBank/DDBJ whole genome shotgun (WGS) entry which is preliminary data.</text>
</comment>
<dbReference type="Pfam" id="PF12698">
    <property type="entry name" value="ABC2_membrane_3"/>
    <property type="match status" value="1"/>
</dbReference>
<dbReference type="AlphaFoldDB" id="A0A7W3RBM7"/>
<evidence type="ECO:0000259" key="6">
    <source>
        <dbReference type="PROSITE" id="PS51012"/>
    </source>
</evidence>
<comment type="subcellular location">
    <subcellularLocation>
        <location evidence="1">Membrane</location>
        <topology evidence="1">Multi-pass membrane protein</topology>
    </subcellularLocation>
</comment>